<dbReference type="AlphaFoldDB" id="A0AAC8YDM1"/>
<feature type="region of interest" description="Disordered" evidence="1">
    <location>
        <begin position="159"/>
        <end position="221"/>
    </location>
</feature>
<dbReference type="Proteomes" id="UP000075221">
    <property type="component" value="Chromosome"/>
</dbReference>
<feature type="compositionally biased region" description="Basic and acidic residues" evidence="1">
    <location>
        <begin position="326"/>
        <end position="335"/>
    </location>
</feature>
<sequence>MATDEFGKLFKRAWGDEDFTALTVEQQSLYHKLISQPDISLAGVLTLAPVRWARQTAGQTVETIEDTLDQLEAARFVVVDKSTQEVLVRSYIRRDLGWRSPRTMKGIAGAVERILSSRLRVAVARELDRIDTSGLSEQVSEKTNRSTRQVVEETIASLIADTPSDTPCDTPSDGVSDTPSDTPCDRGSLTRADNGKSKRNGNSNGNSNPSLRSGGAGGDLSAELATIPESTAVAAAPADTKTKRGTRLPDGWFPDRTDAALKLEAAHDDAWLKRELARFSDYWQAKTGRDATKLDWTKTWCNWLRNAEDHQTRNRPTGPDWNRWAAEARAEDAAERGQTWTENTPSQSSAR</sequence>
<evidence type="ECO:0000313" key="2">
    <source>
        <dbReference type="EMBL" id="AMS04649.1"/>
    </source>
</evidence>
<feature type="region of interest" description="Disordered" evidence="1">
    <location>
        <begin position="309"/>
        <end position="351"/>
    </location>
</feature>
<name>A0AAC8YDM1_9ACTN</name>
<evidence type="ECO:0000256" key="1">
    <source>
        <dbReference type="SAM" id="MobiDB-lite"/>
    </source>
</evidence>
<feature type="compositionally biased region" description="Polar residues" evidence="1">
    <location>
        <begin position="163"/>
        <end position="181"/>
    </location>
</feature>
<feature type="compositionally biased region" description="Low complexity" evidence="1">
    <location>
        <begin position="200"/>
        <end position="213"/>
    </location>
</feature>
<organism evidence="2 4">
    <name type="scientific">Acidipropionibacterium acidipropionici</name>
    <dbReference type="NCBI Taxonomy" id="1748"/>
    <lineage>
        <taxon>Bacteria</taxon>
        <taxon>Bacillati</taxon>
        <taxon>Actinomycetota</taxon>
        <taxon>Actinomycetes</taxon>
        <taxon>Propionibacteriales</taxon>
        <taxon>Propionibacteriaceae</taxon>
        <taxon>Acidipropionibacterium</taxon>
    </lineage>
</organism>
<feature type="compositionally biased region" description="Polar residues" evidence="1">
    <location>
        <begin position="338"/>
        <end position="351"/>
    </location>
</feature>
<reference evidence="3 5" key="1">
    <citation type="journal article" date="2016" name="Plant Dis.">
        <title>Improved production of propionic acid using genome shuffling.</title>
        <authorList>
            <person name="Luna-Flores C.H."/>
            <person name="Palfreyman R.W."/>
            <person name="Kromer J.O."/>
            <person name="Nielsen L.K."/>
            <person name="Marcellin E."/>
        </authorList>
    </citation>
    <scope>NUCLEOTIDE SEQUENCE [LARGE SCALE GENOMIC DNA]</scope>
    <source>
        <strain evidence="3 5">F3E8</strain>
    </source>
</reference>
<reference evidence="2 4" key="2">
    <citation type="submission" date="2016-02" db="EMBL/GenBank/DDBJ databases">
        <title>Complete Genome Sequence of Propionibacterium acidipropionici ATCC 55737.</title>
        <authorList>
            <person name="Luna Flores C.H."/>
            <person name="Nielsen L.K."/>
            <person name="Marcellin E."/>
        </authorList>
    </citation>
    <scope>NUCLEOTIDE SEQUENCE [LARGE SCALE GENOMIC DNA]</scope>
    <source>
        <strain evidence="2 4">ATCC 55737</strain>
    </source>
</reference>
<evidence type="ECO:0000313" key="5">
    <source>
        <dbReference type="Proteomes" id="UP000178666"/>
    </source>
</evidence>
<dbReference type="EMBL" id="CP015970">
    <property type="protein sequence ID" value="AOZ46138.1"/>
    <property type="molecule type" value="Genomic_DNA"/>
</dbReference>
<accession>A0AAC8YDM1</accession>
<feature type="region of interest" description="Disordered" evidence="1">
    <location>
        <begin position="231"/>
        <end position="250"/>
    </location>
</feature>
<dbReference type="EMBL" id="CP014352">
    <property type="protein sequence ID" value="AMS04649.1"/>
    <property type="molecule type" value="Genomic_DNA"/>
</dbReference>
<keyword evidence="5" id="KW-1185">Reference proteome</keyword>
<gene>
    <name evidence="3" type="ORF">A8L58_04750</name>
    <name evidence="2" type="ORF">AXH35_03285</name>
</gene>
<evidence type="ECO:0000313" key="3">
    <source>
        <dbReference type="EMBL" id="AOZ46138.1"/>
    </source>
</evidence>
<proteinExistence type="predicted"/>
<protein>
    <submittedName>
        <fullName evidence="2">Uncharacterized protein</fullName>
    </submittedName>
</protein>
<dbReference type="RefSeq" id="WP_062819065.1">
    <property type="nucleotide sequence ID" value="NZ_CP014352.1"/>
</dbReference>
<dbReference type="Proteomes" id="UP000178666">
    <property type="component" value="Chromosome"/>
</dbReference>
<evidence type="ECO:0000313" key="4">
    <source>
        <dbReference type="Proteomes" id="UP000075221"/>
    </source>
</evidence>